<sequence length="117" mass="12779">MDKKHFLVAAMCLMALAGCTQKTELPENPKDQEEYRDAQGNSWIYNAMLMRWALMPSLANGLTTTHYYYPKSGSWTDANGTRVHAPEGVKVRTSAASGAKSSGKVFGTTHRSGSVHA</sequence>
<dbReference type="RefSeq" id="WP_008140496.1">
    <property type="nucleotide sequence ID" value="NZ_CABJGD010000004.1"/>
</dbReference>
<accession>A0A413T3F8</accession>
<feature type="region of interest" description="Disordered" evidence="1">
    <location>
        <begin position="92"/>
        <end position="117"/>
    </location>
</feature>
<dbReference type="EMBL" id="QSFT01000004">
    <property type="protein sequence ID" value="RHA77943.1"/>
    <property type="molecule type" value="Genomic_DNA"/>
</dbReference>
<proteinExistence type="predicted"/>
<protein>
    <submittedName>
        <fullName evidence="2">Uncharacterized protein</fullName>
    </submittedName>
</protein>
<evidence type="ECO:0000313" key="3">
    <source>
        <dbReference type="Proteomes" id="UP000283855"/>
    </source>
</evidence>
<gene>
    <name evidence="2" type="ORF">DW921_02775</name>
</gene>
<evidence type="ECO:0000313" key="2">
    <source>
        <dbReference type="EMBL" id="RHA77943.1"/>
    </source>
</evidence>
<organism evidence="2 3">
    <name type="scientific">Phocaeicola coprophilus</name>
    <dbReference type="NCBI Taxonomy" id="387090"/>
    <lineage>
        <taxon>Bacteria</taxon>
        <taxon>Pseudomonadati</taxon>
        <taxon>Bacteroidota</taxon>
        <taxon>Bacteroidia</taxon>
        <taxon>Bacteroidales</taxon>
        <taxon>Bacteroidaceae</taxon>
        <taxon>Phocaeicola</taxon>
    </lineage>
</organism>
<dbReference type="Proteomes" id="UP000283855">
    <property type="component" value="Unassembled WGS sequence"/>
</dbReference>
<comment type="caution">
    <text evidence="2">The sequence shown here is derived from an EMBL/GenBank/DDBJ whole genome shotgun (WGS) entry which is preliminary data.</text>
</comment>
<feature type="compositionally biased region" description="Low complexity" evidence="1">
    <location>
        <begin position="94"/>
        <end position="104"/>
    </location>
</feature>
<reference evidence="2 3" key="1">
    <citation type="submission" date="2018-08" db="EMBL/GenBank/DDBJ databases">
        <title>A genome reference for cultivated species of the human gut microbiota.</title>
        <authorList>
            <person name="Zou Y."/>
            <person name="Xue W."/>
            <person name="Luo G."/>
        </authorList>
    </citation>
    <scope>NUCLEOTIDE SEQUENCE [LARGE SCALE GENOMIC DNA]</scope>
    <source>
        <strain evidence="2 3">AM42-38</strain>
    </source>
</reference>
<dbReference type="AlphaFoldDB" id="A0A413T3F8"/>
<name>A0A413T3F8_9BACT</name>
<dbReference type="PROSITE" id="PS51257">
    <property type="entry name" value="PROKAR_LIPOPROTEIN"/>
    <property type="match status" value="1"/>
</dbReference>
<dbReference type="GeneID" id="78404962"/>
<evidence type="ECO:0000256" key="1">
    <source>
        <dbReference type="SAM" id="MobiDB-lite"/>
    </source>
</evidence>